<keyword evidence="1" id="KW-0472">Membrane</keyword>
<reference evidence="2 3" key="1">
    <citation type="journal article" date="2007" name="Nature">
        <title>Light stimulates growth of proteorhodopsin-containing marine Flavobacteria.</title>
        <authorList>
            <person name="Gomez-Consarnau L."/>
            <person name="Gonzalez J.M."/>
            <person name="Coll-Llado M."/>
            <person name="Gourdon P."/>
            <person name="Pascher T."/>
            <person name="Neutze R."/>
            <person name="Pedros-Alio C."/>
            <person name="Pinhassi J."/>
        </authorList>
    </citation>
    <scope>NUCLEOTIDE SEQUENCE [LARGE SCALE GENOMIC DNA]</scope>
    <source>
        <strain evidence="2 3">MED217</strain>
    </source>
</reference>
<dbReference type="RefSeq" id="WP_009781343.1">
    <property type="nucleotide sequence ID" value="NZ_CH672395.1"/>
</dbReference>
<proteinExistence type="predicted"/>
<evidence type="ECO:0000313" key="2">
    <source>
        <dbReference type="EMBL" id="EAQ50851.1"/>
    </source>
</evidence>
<dbReference type="STRING" id="398720.MED217_14950"/>
<comment type="caution">
    <text evidence="2">The sequence shown here is derived from an EMBL/GenBank/DDBJ whole genome shotgun (WGS) entry which is preliminary data.</text>
</comment>
<dbReference type="OrthoDB" id="762068at2"/>
<protein>
    <submittedName>
        <fullName evidence="2">Uncharacterized protein</fullName>
    </submittedName>
</protein>
<accession>A3XG99</accession>
<keyword evidence="3" id="KW-1185">Reference proteome</keyword>
<dbReference type="AlphaFoldDB" id="A3XG99"/>
<keyword evidence="1" id="KW-1133">Transmembrane helix</keyword>
<dbReference type="EMBL" id="AANC01000001">
    <property type="protein sequence ID" value="EAQ50851.1"/>
    <property type="molecule type" value="Genomic_DNA"/>
</dbReference>
<dbReference type="HOGENOM" id="CLU_1466014_0_0_10"/>
<organism evidence="2 3">
    <name type="scientific">Leeuwenhoekiella blandensis (strain CECT 7118 / CCUG 51940 / KCTC 22103 / MED217)</name>
    <name type="common">Flavobacterium sp. (strain MED217)</name>
    <dbReference type="NCBI Taxonomy" id="398720"/>
    <lineage>
        <taxon>Bacteria</taxon>
        <taxon>Pseudomonadati</taxon>
        <taxon>Bacteroidota</taxon>
        <taxon>Flavobacteriia</taxon>
        <taxon>Flavobacteriales</taxon>
        <taxon>Flavobacteriaceae</taxon>
        <taxon>Leeuwenhoekiella</taxon>
    </lineage>
</organism>
<feature type="transmembrane region" description="Helical" evidence="1">
    <location>
        <begin position="96"/>
        <end position="116"/>
    </location>
</feature>
<evidence type="ECO:0000313" key="3">
    <source>
        <dbReference type="Proteomes" id="UP000001601"/>
    </source>
</evidence>
<sequence>MHPSFHCNLCDHQEKSLAQGTTCALTARKPEFSNTCSKITLNQKFEDRLKEVNIHYTKLQKQQLLTYVYFFAFLSIGLAVIAGGYLFGVYVYDQGFISTVPLTIMAIGLAPLGMAIGTLHKHRQNLASAKRNKAKVDAVLKPYNITYTIAIDFGKSYHGVQEVYADLKLKGLPGIR</sequence>
<evidence type="ECO:0000256" key="1">
    <source>
        <dbReference type="SAM" id="Phobius"/>
    </source>
</evidence>
<feature type="transmembrane region" description="Helical" evidence="1">
    <location>
        <begin position="67"/>
        <end position="90"/>
    </location>
</feature>
<dbReference type="eggNOG" id="ENOG5030Q46">
    <property type="taxonomic scope" value="Bacteria"/>
</dbReference>
<dbReference type="Proteomes" id="UP000001601">
    <property type="component" value="Unassembled WGS sequence"/>
</dbReference>
<name>A3XG99_LEEBM</name>
<gene>
    <name evidence="2" type="ORF">MED217_14950</name>
</gene>
<keyword evidence="1" id="KW-0812">Transmembrane</keyword>